<comment type="function">
    <text evidence="12 15">F(1)F(0) ATP synthase produces ATP from ADP in the presence of a proton or sodium gradient. F-type ATPases consist of two structural domains, F(1) containing the extramembraneous catalytic core and F(0) containing the membrane proton channel, linked together by a central stalk and a peripheral stalk. During catalysis, ATP synthesis in the catalytic domain of F(1) is coupled via a rotary mechanism of the central stalk subunits to proton translocation.</text>
</comment>
<dbReference type="NCBIfam" id="NF006612">
    <property type="entry name" value="PRK09174.1"/>
    <property type="match status" value="1"/>
</dbReference>
<dbReference type="InterPro" id="IPR002146">
    <property type="entry name" value="ATP_synth_b/b'su_bac/chlpt"/>
</dbReference>
<gene>
    <name evidence="15" type="primary">atpF</name>
    <name evidence="17" type="ORF">MWN33_04095</name>
</gene>
<dbReference type="CDD" id="cd06503">
    <property type="entry name" value="ATP-synt_Fo_b"/>
    <property type="match status" value="1"/>
</dbReference>
<evidence type="ECO:0000256" key="9">
    <source>
        <dbReference type="ARBA" id="ARBA00023065"/>
    </source>
</evidence>
<comment type="subunit">
    <text evidence="14 15">F-type ATPases have 2 components, F(1) - the catalytic core - and F(0) - the membrane proton channel. F(1) has five subunits: alpha(3), beta(3), gamma(1), delta(1), epsilon(1). F(0) has three main subunits: a(1), b(2) and c(10-14). The alpha and beta chains form an alternating ring which encloses part of the gamma chain. F(1) is attached to F(0) by a central stalk formed by the gamma and epsilon chains, while a peripheral stalk is formed by the delta and b chains.</text>
</comment>
<evidence type="ECO:0000256" key="15">
    <source>
        <dbReference type="HAMAP-Rule" id="MF_01398"/>
    </source>
</evidence>
<comment type="caution">
    <text evidence="17">The sequence shown here is derived from an EMBL/GenBank/DDBJ whole genome shotgun (WGS) entry which is preliminary data.</text>
</comment>
<keyword evidence="6 15" id="KW-0812">Transmembrane</keyword>
<evidence type="ECO:0000313" key="17">
    <source>
        <dbReference type="EMBL" id="MCK0207211.1"/>
    </source>
</evidence>
<dbReference type="RefSeq" id="WP_247199003.1">
    <property type="nucleotide sequence ID" value="NZ_JALKCG010000001.1"/>
</dbReference>
<dbReference type="Pfam" id="PF00430">
    <property type="entry name" value="ATP-synt_B"/>
    <property type="match status" value="1"/>
</dbReference>
<keyword evidence="10 15" id="KW-0472">Membrane</keyword>
<evidence type="ECO:0000256" key="3">
    <source>
        <dbReference type="ARBA" id="ARBA00022448"/>
    </source>
</evidence>
<reference evidence="17 18" key="1">
    <citation type="submission" date="2022-04" db="EMBL/GenBank/DDBJ databases">
        <authorList>
            <person name="Grouzdev D.S."/>
            <person name="Pantiukh K.S."/>
            <person name="Krutkina M.S."/>
        </authorList>
    </citation>
    <scope>NUCLEOTIDE SEQUENCE [LARGE SCALE GENOMIC DNA]</scope>
    <source>
        <strain evidence="17 18">Jip08</strain>
    </source>
</reference>
<keyword evidence="4 15" id="KW-1003">Cell membrane</keyword>
<keyword evidence="11 15" id="KW-0066">ATP synthesis</keyword>
<evidence type="ECO:0000256" key="1">
    <source>
        <dbReference type="ARBA" id="ARBA00004377"/>
    </source>
</evidence>
<dbReference type="PANTHER" id="PTHR33445">
    <property type="entry name" value="ATP SYNTHASE SUBUNIT B', CHLOROPLASTIC"/>
    <property type="match status" value="1"/>
</dbReference>
<evidence type="ECO:0000256" key="11">
    <source>
        <dbReference type="ARBA" id="ARBA00023310"/>
    </source>
</evidence>
<comment type="subcellular location">
    <subcellularLocation>
        <location evidence="1">Cell inner membrane</location>
        <topology evidence="1">Single-pass membrane protein</topology>
    </subcellularLocation>
    <subcellularLocation>
        <location evidence="15">Cell membrane</location>
        <topology evidence="15">Single-pass membrane protein</topology>
    </subcellularLocation>
</comment>
<evidence type="ECO:0000256" key="16">
    <source>
        <dbReference type="RuleBase" id="RU003848"/>
    </source>
</evidence>
<keyword evidence="3 15" id="KW-0813">Transport</keyword>
<comment type="similarity">
    <text evidence="2 15 16">Belongs to the ATPase B chain family.</text>
</comment>
<evidence type="ECO:0000256" key="6">
    <source>
        <dbReference type="ARBA" id="ARBA00022692"/>
    </source>
</evidence>
<evidence type="ECO:0000256" key="5">
    <source>
        <dbReference type="ARBA" id="ARBA00022547"/>
    </source>
</evidence>
<name>A0ABT0DIV1_9HYPH</name>
<evidence type="ECO:0000256" key="10">
    <source>
        <dbReference type="ARBA" id="ARBA00023136"/>
    </source>
</evidence>
<dbReference type="PANTHER" id="PTHR33445:SF1">
    <property type="entry name" value="ATP SYNTHASE SUBUNIT B"/>
    <property type="match status" value="1"/>
</dbReference>
<evidence type="ECO:0000256" key="4">
    <source>
        <dbReference type="ARBA" id="ARBA00022475"/>
    </source>
</evidence>
<keyword evidence="8 15" id="KW-1133">Transmembrane helix</keyword>
<dbReference type="HAMAP" id="MF_01398">
    <property type="entry name" value="ATP_synth_b_bprime"/>
    <property type="match status" value="1"/>
</dbReference>
<keyword evidence="7 15" id="KW-0375">Hydrogen ion transport</keyword>
<evidence type="ECO:0000256" key="8">
    <source>
        <dbReference type="ARBA" id="ARBA00022989"/>
    </source>
</evidence>
<dbReference type="Proteomes" id="UP001202867">
    <property type="component" value="Unassembled WGS sequence"/>
</dbReference>
<proteinExistence type="inferred from homology"/>
<organism evidence="17 18">
    <name type="scientific">Ancylobacter koreensis</name>
    <dbReference type="NCBI Taxonomy" id="266121"/>
    <lineage>
        <taxon>Bacteria</taxon>
        <taxon>Pseudomonadati</taxon>
        <taxon>Pseudomonadota</taxon>
        <taxon>Alphaproteobacteria</taxon>
        <taxon>Hyphomicrobiales</taxon>
        <taxon>Xanthobacteraceae</taxon>
        <taxon>Ancylobacter</taxon>
    </lineage>
</organism>
<evidence type="ECO:0000256" key="14">
    <source>
        <dbReference type="ARBA" id="ARBA00025830"/>
    </source>
</evidence>
<dbReference type="EMBL" id="JALKCG010000001">
    <property type="protein sequence ID" value="MCK0207211.1"/>
    <property type="molecule type" value="Genomic_DNA"/>
</dbReference>
<evidence type="ECO:0000256" key="12">
    <source>
        <dbReference type="ARBA" id="ARBA00025198"/>
    </source>
</evidence>
<feature type="transmembrane region" description="Helical" evidence="15">
    <location>
        <begin position="54"/>
        <end position="73"/>
    </location>
</feature>
<keyword evidence="5 15" id="KW-0138">CF(0)</keyword>
<evidence type="ECO:0000256" key="2">
    <source>
        <dbReference type="ARBA" id="ARBA00005513"/>
    </source>
</evidence>
<comment type="function">
    <text evidence="13">Component of the F(0) channel, it forms part of the peripheral stalk, linking F(1) to F(0). The b'-subunit is a diverged and duplicated form of b found in plants and photosynthetic bacteria.</text>
</comment>
<protein>
    <recommendedName>
        <fullName evidence="15">ATP synthase subunit b</fullName>
    </recommendedName>
    <alternativeName>
        <fullName evidence="15">ATP synthase F(0) sector subunit b</fullName>
    </alternativeName>
    <alternativeName>
        <fullName evidence="15">ATPase subunit I</fullName>
    </alternativeName>
    <alternativeName>
        <fullName evidence="15">F-type ATPase subunit b</fullName>
        <shortName evidence="15">F-ATPase subunit b</shortName>
    </alternativeName>
</protein>
<dbReference type="InterPro" id="IPR050059">
    <property type="entry name" value="ATP_synthase_B_chain"/>
</dbReference>
<evidence type="ECO:0000256" key="13">
    <source>
        <dbReference type="ARBA" id="ARBA00025614"/>
    </source>
</evidence>
<evidence type="ECO:0000256" key="7">
    <source>
        <dbReference type="ARBA" id="ARBA00022781"/>
    </source>
</evidence>
<evidence type="ECO:0000313" key="18">
    <source>
        <dbReference type="Proteomes" id="UP001202867"/>
    </source>
</evidence>
<keyword evidence="9 15" id="KW-0406">Ion transport</keyword>
<reference evidence="18" key="2">
    <citation type="submission" date="2023-07" db="EMBL/GenBank/DDBJ databases">
        <title>Ancylobacter moscoviensis sp. nov., facultatively methylotrophic bacteria from activated sludge and the reclassification of Starkeya novella (Starkey 1934) Kelly et al. 2000 as Ancylobacter novellus comb. nov., Starkeya koreensis Im et al. 2006 as Ancylobacter koreensis comb.nov., Angulomicrobium tetraedrale Vasil'eva et al. 1986 as Ancylobacter tetraedralis comb. nov., Angulomicrobium amanitiforme Fritz et al. 2004 as Ancylobacter amanitiformis comb. nov. and Methylorhabdus multivorans Doronina et al. 1996 as Ancylobacter multivorans comb. nov. and emended description of the genus Ancylobacter.</title>
        <authorList>
            <person name="Doronina N."/>
            <person name="Chemodurova A."/>
            <person name="Grouzdev D."/>
            <person name="Koziaeva V."/>
            <person name="Shi W."/>
            <person name="Wu L."/>
            <person name="Kaparullina E."/>
        </authorList>
    </citation>
    <scope>NUCLEOTIDE SEQUENCE [LARGE SCALE GENOMIC DNA]</scope>
    <source>
        <strain evidence="18">Jip08</strain>
    </source>
</reference>
<accession>A0ABT0DIV1</accession>
<sequence length="202" mass="20696">MSETQGPAGIIVVAQATPAGSPPAANGVEIAVPPAEAHGGGFPPFDVHTFPSQLIWLVIAFGALYVLMSRVALPRIANILEERHDRIADDIEEAGKLKAESEAAAVAYEKALASARNKAHGIATETRDTLAAKAEASRKSLEAELSAKLHAAEQQIAATKTAALTNVRGIAVDAAGAIVQTLVGSTPAQPAVEAAVDAAIKN</sequence>
<keyword evidence="18" id="KW-1185">Reference proteome</keyword>